<feature type="region of interest" description="Disordered" evidence="1">
    <location>
        <begin position="1"/>
        <end position="39"/>
    </location>
</feature>
<sequence length="285" mass="31331">MIGALPRRLQRIKNVQQEPPPSPSSRSTTARTSTTRFQRTPSPILRWVWTNSCNGLAHRRVPQDDHLAHDCHVTTFPSRARDSSQAAPTPSEASPARAATRSLEQLTSSNIEPHPTPRRPLRTKTSSSPVRSTGVSPNCAALMDQLRASVTMPPSPPAGRSQAQRAPTNPDPGVHAHSGTHLRHAIHSRAPQAGYYPCNADGLVIIVHRLPPRATLKPAASHPHPQAPSAQTYNLLIRVKAPKTSHPPLLRCRRLPWLRIGSTSARPRRPEHRPALKPHRPTPRV</sequence>
<name>A0AAD7JAS2_9AGAR</name>
<feature type="compositionally biased region" description="Basic residues" evidence="1">
    <location>
        <begin position="266"/>
        <end position="285"/>
    </location>
</feature>
<reference evidence="2" key="1">
    <citation type="submission" date="2023-03" db="EMBL/GenBank/DDBJ databases">
        <title>Massive genome expansion in bonnet fungi (Mycena s.s.) driven by repeated elements and novel gene families across ecological guilds.</title>
        <authorList>
            <consortium name="Lawrence Berkeley National Laboratory"/>
            <person name="Harder C.B."/>
            <person name="Miyauchi S."/>
            <person name="Viragh M."/>
            <person name="Kuo A."/>
            <person name="Thoen E."/>
            <person name="Andreopoulos B."/>
            <person name="Lu D."/>
            <person name="Skrede I."/>
            <person name="Drula E."/>
            <person name="Henrissat B."/>
            <person name="Morin E."/>
            <person name="Kohler A."/>
            <person name="Barry K."/>
            <person name="LaButti K."/>
            <person name="Morin E."/>
            <person name="Salamov A."/>
            <person name="Lipzen A."/>
            <person name="Mereny Z."/>
            <person name="Hegedus B."/>
            <person name="Baldrian P."/>
            <person name="Stursova M."/>
            <person name="Weitz H."/>
            <person name="Taylor A."/>
            <person name="Grigoriev I.V."/>
            <person name="Nagy L.G."/>
            <person name="Martin F."/>
            <person name="Kauserud H."/>
        </authorList>
    </citation>
    <scope>NUCLEOTIDE SEQUENCE</scope>
    <source>
        <strain evidence="2">CBHHK182m</strain>
    </source>
</reference>
<dbReference type="Proteomes" id="UP001215598">
    <property type="component" value="Unassembled WGS sequence"/>
</dbReference>
<dbReference type="AlphaFoldDB" id="A0AAD7JAS2"/>
<feature type="compositionally biased region" description="Polar residues" evidence="1">
    <location>
        <begin position="83"/>
        <end position="92"/>
    </location>
</feature>
<protein>
    <submittedName>
        <fullName evidence="2">Uncharacterized protein</fullName>
    </submittedName>
</protein>
<organism evidence="2 3">
    <name type="scientific">Mycena metata</name>
    <dbReference type="NCBI Taxonomy" id="1033252"/>
    <lineage>
        <taxon>Eukaryota</taxon>
        <taxon>Fungi</taxon>
        <taxon>Dikarya</taxon>
        <taxon>Basidiomycota</taxon>
        <taxon>Agaricomycotina</taxon>
        <taxon>Agaricomycetes</taxon>
        <taxon>Agaricomycetidae</taxon>
        <taxon>Agaricales</taxon>
        <taxon>Marasmiineae</taxon>
        <taxon>Mycenaceae</taxon>
        <taxon>Mycena</taxon>
    </lineage>
</organism>
<feature type="compositionally biased region" description="Polar residues" evidence="1">
    <location>
        <begin position="123"/>
        <end position="136"/>
    </location>
</feature>
<evidence type="ECO:0000256" key="1">
    <source>
        <dbReference type="SAM" id="MobiDB-lite"/>
    </source>
</evidence>
<gene>
    <name evidence="2" type="ORF">B0H16DRAFT_1719620</name>
</gene>
<feature type="region of interest" description="Disordered" evidence="1">
    <location>
        <begin position="261"/>
        <end position="285"/>
    </location>
</feature>
<feature type="region of interest" description="Disordered" evidence="1">
    <location>
        <begin position="149"/>
        <end position="182"/>
    </location>
</feature>
<accession>A0AAD7JAS2</accession>
<feature type="compositionally biased region" description="Polar residues" evidence="1">
    <location>
        <begin position="102"/>
        <end position="111"/>
    </location>
</feature>
<keyword evidence="3" id="KW-1185">Reference proteome</keyword>
<feature type="region of interest" description="Disordered" evidence="1">
    <location>
        <begin position="77"/>
        <end position="137"/>
    </location>
</feature>
<feature type="compositionally biased region" description="Low complexity" evidence="1">
    <location>
        <begin position="24"/>
        <end position="36"/>
    </location>
</feature>
<evidence type="ECO:0000313" key="3">
    <source>
        <dbReference type="Proteomes" id="UP001215598"/>
    </source>
</evidence>
<evidence type="ECO:0000313" key="2">
    <source>
        <dbReference type="EMBL" id="KAJ7760915.1"/>
    </source>
</evidence>
<comment type="caution">
    <text evidence="2">The sequence shown here is derived from an EMBL/GenBank/DDBJ whole genome shotgun (WGS) entry which is preliminary data.</text>
</comment>
<dbReference type="EMBL" id="JARKIB010000036">
    <property type="protein sequence ID" value="KAJ7760915.1"/>
    <property type="molecule type" value="Genomic_DNA"/>
</dbReference>
<proteinExistence type="predicted"/>